<proteinExistence type="predicted"/>
<dbReference type="WBParaSite" id="nRc.2.0.1.t24242-RA">
    <property type="protein sequence ID" value="nRc.2.0.1.t24242-RA"/>
    <property type="gene ID" value="nRc.2.0.1.g24242"/>
</dbReference>
<organism evidence="2 3">
    <name type="scientific">Romanomermis culicivorax</name>
    <name type="common">Nematode worm</name>
    <dbReference type="NCBI Taxonomy" id="13658"/>
    <lineage>
        <taxon>Eukaryota</taxon>
        <taxon>Metazoa</taxon>
        <taxon>Ecdysozoa</taxon>
        <taxon>Nematoda</taxon>
        <taxon>Enoplea</taxon>
        <taxon>Dorylaimia</taxon>
        <taxon>Mermithida</taxon>
        <taxon>Mermithoidea</taxon>
        <taxon>Mermithidae</taxon>
        <taxon>Romanomermis</taxon>
    </lineage>
</organism>
<evidence type="ECO:0000256" key="1">
    <source>
        <dbReference type="SAM" id="MobiDB-lite"/>
    </source>
</evidence>
<feature type="region of interest" description="Disordered" evidence="1">
    <location>
        <begin position="74"/>
        <end position="157"/>
    </location>
</feature>
<protein>
    <submittedName>
        <fullName evidence="3">Uncharacterized protein</fullName>
    </submittedName>
</protein>
<feature type="compositionally biased region" description="Low complexity" evidence="1">
    <location>
        <begin position="74"/>
        <end position="109"/>
    </location>
</feature>
<feature type="compositionally biased region" description="Polar residues" evidence="1">
    <location>
        <begin position="134"/>
        <end position="153"/>
    </location>
</feature>
<feature type="region of interest" description="Disordered" evidence="1">
    <location>
        <begin position="1"/>
        <end position="57"/>
    </location>
</feature>
<dbReference type="AlphaFoldDB" id="A0A915JDJ3"/>
<dbReference type="Proteomes" id="UP000887565">
    <property type="component" value="Unplaced"/>
</dbReference>
<feature type="compositionally biased region" description="Basic and acidic residues" evidence="1">
    <location>
        <begin position="110"/>
        <end position="133"/>
    </location>
</feature>
<feature type="compositionally biased region" description="Basic and acidic residues" evidence="1">
    <location>
        <begin position="26"/>
        <end position="41"/>
    </location>
</feature>
<keyword evidence="2" id="KW-1185">Reference proteome</keyword>
<accession>A0A915JDJ3</accession>
<feature type="compositionally biased region" description="Polar residues" evidence="1">
    <location>
        <begin position="1"/>
        <end position="25"/>
    </location>
</feature>
<name>A0A915JDJ3_ROMCU</name>
<evidence type="ECO:0000313" key="2">
    <source>
        <dbReference type="Proteomes" id="UP000887565"/>
    </source>
</evidence>
<reference evidence="3" key="1">
    <citation type="submission" date="2022-11" db="UniProtKB">
        <authorList>
            <consortium name="WormBaseParasite"/>
        </authorList>
    </citation>
    <scope>IDENTIFICATION</scope>
</reference>
<evidence type="ECO:0000313" key="3">
    <source>
        <dbReference type="WBParaSite" id="nRc.2.0.1.t24242-RA"/>
    </source>
</evidence>
<sequence length="249" mass="27166">MASTLCGQQKSFPISLENGTKNSDSGTEHVQIKSEIEDPKKYRTSLPSPSTSGVIDRRDIETARTILFTQSVEQQTTTVSTDDQDKIGITSSGNIESSGSGIGKSSSGEVESRDVKMEDESFDRQLLMDDESSRSTISTHDVNDQLQNPSNPEDQLPESFIDDKIQINDVTTCAENLVEFFLSATNSENKATIIAEVDFGMLKKRDPISSGELTSFATICCNGTKRRSSFEGHENFKAGPAGFINLTLT</sequence>